<evidence type="ECO:0000256" key="2">
    <source>
        <dbReference type="ARBA" id="ARBA00004186"/>
    </source>
</evidence>
<keyword evidence="7" id="KW-0539">Nucleus</keyword>
<proteinExistence type="inferred from homology"/>
<evidence type="ECO:0000313" key="11">
    <source>
        <dbReference type="EMBL" id="CAK9190576.1"/>
    </source>
</evidence>
<dbReference type="PANTHER" id="PTHR14326">
    <property type="entry name" value="TARGETING PROTEIN FOR XKLP2"/>
    <property type="match status" value="1"/>
</dbReference>
<evidence type="ECO:0000256" key="3">
    <source>
        <dbReference type="ARBA" id="ARBA00005885"/>
    </source>
</evidence>
<dbReference type="InterPro" id="IPR009675">
    <property type="entry name" value="TPX2_fam"/>
</dbReference>
<sequence length="726" mass="83031">MAESMDIDVDYRYEFCAPMFYDFRYEETDADIAAAERWFDSALPYEASPHVAKTKSIPELCSAAFNFGLGGNLEAQQILAHVSPKPESRMPVEELDYLSRECEQTTAPDGTSVPTFAASVSGTEEEPCTPECRIVPGAAGVADVNRTPPTGLAALVVSPGSLPAKRLYSEAWREAPLPREPQSGSKHRLSNSNSRIVERNASTKREGAVIAGSILDTQAQKKQKLEGGLSSKVMRPPSPFVSMAERVRRFQNKTPERFYSHRTRTTNQEETHLADKPKMQLTMPKEFELETSQRSRPTRMKSTAELEEEMLANIPKFKARPLPKKILEAPALPTFTRSTPQMPEFQVFHLHTMERAQQHADIVETTSYKSQLVLQERVKPTCKLASNRTLTAPQPPHLETANRARASTVKSREEMEEEELAQIPKFKARPLNKRIFHSKGDLGVFRTPKREVTTPQEFHFKTDERAHLRGAAPPTDQLLKLTVHQQPNHQEGRVRLTKPKPFHLLTDDRGLAKEMKFIHDMVQRQQEEEKARIPKANPLPYTTDYPEVPLKPEPKECTKADPFQLESLVRHQEEQQRQAEERAKAEQIEAALKEFHAYPNLSNGPAFIPVKSRKPLTEVQEFNFHVDHRAVERAEFDLQVMEKHNQYKRFREEVEAFRKEEEKRFIKSMRREMVPIAQPMPEYPQPPMPLRSSKQPTIPASPQFTHKLSHKERQQAITNVQGFPMR</sequence>
<keyword evidence="12" id="KW-1185">Reference proteome</keyword>
<organism evidence="11 12">
    <name type="scientific">Sphagnum troendelagicum</name>
    <dbReference type="NCBI Taxonomy" id="128251"/>
    <lineage>
        <taxon>Eukaryota</taxon>
        <taxon>Viridiplantae</taxon>
        <taxon>Streptophyta</taxon>
        <taxon>Embryophyta</taxon>
        <taxon>Bryophyta</taxon>
        <taxon>Sphagnophytina</taxon>
        <taxon>Sphagnopsida</taxon>
        <taxon>Sphagnales</taxon>
        <taxon>Sphagnaceae</taxon>
        <taxon>Sphagnum</taxon>
    </lineage>
</organism>
<dbReference type="Proteomes" id="UP001497512">
    <property type="component" value="Chromosome 1"/>
</dbReference>
<evidence type="ECO:0000259" key="9">
    <source>
        <dbReference type="Pfam" id="PF06886"/>
    </source>
</evidence>
<comment type="similarity">
    <text evidence="3">Belongs to the TPX2 family.</text>
</comment>
<evidence type="ECO:0000256" key="8">
    <source>
        <dbReference type="SAM" id="MobiDB-lite"/>
    </source>
</evidence>
<dbReference type="PANTHER" id="PTHR14326:SF44">
    <property type="entry name" value="TARGETING PROTEIN FOR XKLP2"/>
    <property type="match status" value="1"/>
</dbReference>
<evidence type="ECO:0000256" key="4">
    <source>
        <dbReference type="ARBA" id="ARBA00022490"/>
    </source>
</evidence>
<feature type="domain" description="TPX2 C-terminal" evidence="9">
    <location>
        <begin position="622"/>
        <end position="697"/>
    </location>
</feature>
<evidence type="ECO:0000256" key="7">
    <source>
        <dbReference type="ARBA" id="ARBA00023242"/>
    </source>
</evidence>
<dbReference type="InterPro" id="IPR027330">
    <property type="entry name" value="TPX2_central_dom"/>
</dbReference>
<feature type="domain" description="TPX2 central" evidence="10">
    <location>
        <begin position="280"/>
        <end position="366"/>
    </location>
</feature>
<comment type="subcellular location">
    <subcellularLocation>
        <location evidence="2">Cytoplasm</location>
        <location evidence="2">Cytoskeleton</location>
        <location evidence="2">Spindle</location>
    </subcellularLocation>
    <subcellularLocation>
        <location evidence="1">Nucleus</location>
    </subcellularLocation>
</comment>
<evidence type="ECO:0000313" key="12">
    <source>
        <dbReference type="Proteomes" id="UP001497512"/>
    </source>
</evidence>
<evidence type="ECO:0000256" key="5">
    <source>
        <dbReference type="ARBA" id="ARBA00022701"/>
    </source>
</evidence>
<evidence type="ECO:0000256" key="6">
    <source>
        <dbReference type="ARBA" id="ARBA00023212"/>
    </source>
</evidence>
<dbReference type="Pfam" id="PF12214">
    <property type="entry name" value="TPX2_importin"/>
    <property type="match status" value="2"/>
</dbReference>
<dbReference type="Pfam" id="PF06886">
    <property type="entry name" value="TPX2"/>
    <property type="match status" value="1"/>
</dbReference>
<evidence type="ECO:0008006" key="13">
    <source>
        <dbReference type="Google" id="ProtNLM"/>
    </source>
</evidence>
<evidence type="ECO:0000259" key="10">
    <source>
        <dbReference type="Pfam" id="PF12214"/>
    </source>
</evidence>
<keyword evidence="6" id="KW-0206">Cytoskeleton</keyword>
<protein>
    <recommendedName>
        <fullName evidence="13">Targeting protein for Xklp2</fullName>
    </recommendedName>
</protein>
<feature type="region of interest" description="Disordered" evidence="8">
    <location>
        <begin position="678"/>
        <end position="712"/>
    </location>
</feature>
<feature type="domain" description="TPX2 central" evidence="10">
    <location>
        <begin position="389"/>
        <end position="540"/>
    </location>
</feature>
<evidence type="ECO:0000256" key="1">
    <source>
        <dbReference type="ARBA" id="ARBA00004123"/>
    </source>
</evidence>
<reference evidence="11 12" key="1">
    <citation type="submission" date="2024-02" db="EMBL/GenBank/DDBJ databases">
        <authorList>
            <consortium name="ELIXIR-Norway"/>
            <consortium name="Elixir Norway"/>
        </authorList>
    </citation>
    <scope>NUCLEOTIDE SEQUENCE [LARGE SCALE GENOMIC DNA]</scope>
</reference>
<dbReference type="InterPro" id="IPR027329">
    <property type="entry name" value="TPX2_C"/>
</dbReference>
<name>A0ABP0TAK8_9BRYO</name>
<keyword evidence="5" id="KW-0493">Microtubule</keyword>
<gene>
    <name evidence="11" type="ORF">CSSPTR1EN2_LOCUS959</name>
</gene>
<accession>A0ABP0TAK8</accession>
<feature type="compositionally biased region" description="Polar residues" evidence="8">
    <location>
        <begin position="692"/>
        <end position="706"/>
    </location>
</feature>
<dbReference type="EMBL" id="OZ019893">
    <property type="protein sequence ID" value="CAK9190576.1"/>
    <property type="molecule type" value="Genomic_DNA"/>
</dbReference>
<keyword evidence="4" id="KW-0963">Cytoplasm</keyword>